<name>A0A251WUH5_9RHOB</name>
<dbReference type="AlphaFoldDB" id="A0A251WUH5"/>
<dbReference type="GO" id="GO:0000166">
    <property type="term" value="F:nucleotide binding"/>
    <property type="evidence" value="ECO:0007669"/>
    <property type="project" value="InterPro"/>
</dbReference>
<dbReference type="GO" id="GO:0016491">
    <property type="term" value="F:oxidoreductase activity"/>
    <property type="evidence" value="ECO:0007669"/>
    <property type="project" value="UniProtKB-KW"/>
</dbReference>
<evidence type="ECO:0000256" key="2">
    <source>
        <dbReference type="ARBA" id="ARBA00023002"/>
    </source>
</evidence>
<sequence>MLKVGLLGAGRIGQVHAVNIAGNPRSTLVAVADVYAQAAEKLAAEHGADARSVEDILNDDDIDAVLVASSTDTHSDLIEAATAAGKAVLCEKPVDLSLDRAKKCLAAASTTGKPVMIGFNRRFDPNFAAVRGALVSGEVGKAELLSVTSFDPAPPPVSYIKVSGGLFRDMMIHDFDMSNFLMGDRPVSVRAVGSSIVDPEIGEAGDVDTAVVTMTYADGRIAVIKNSRRAVYGYDQRVELLGSEGLLQAQNMLENTVVKSTTAGVVSAKPTYFFLERYMPAYAAEWEAFVSAVLDGTDMPVTLEDGIAVLAMAEAATESFESGQAVDVSY</sequence>
<dbReference type="Pfam" id="PF22725">
    <property type="entry name" value="GFO_IDH_MocA_C3"/>
    <property type="match status" value="1"/>
</dbReference>
<dbReference type="OrthoDB" id="9792935at2"/>
<dbReference type="Gene3D" id="3.40.50.720">
    <property type="entry name" value="NAD(P)-binding Rossmann-like Domain"/>
    <property type="match status" value="1"/>
</dbReference>
<dbReference type="InterPro" id="IPR030827">
    <property type="entry name" value="Myo_inos_IolG"/>
</dbReference>
<dbReference type="Proteomes" id="UP000194664">
    <property type="component" value="Unassembled WGS sequence"/>
</dbReference>
<evidence type="ECO:0000256" key="1">
    <source>
        <dbReference type="ARBA" id="ARBA00010928"/>
    </source>
</evidence>
<dbReference type="InterPro" id="IPR000683">
    <property type="entry name" value="Gfo/Idh/MocA-like_OxRdtase_N"/>
</dbReference>
<organism evidence="5 6">
    <name type="scientific">Marivivens niveibacter</name>
    <dbReference type="NCBI Taxonomy" id="1930667"/>
    <lineage>
        <taxon>Bacteria</taxon>
        <taxon>Pseudomonadati</taxon>
        <taxon>Pseudomonadota</taxon>
        <taxon>Alphaproteobacteria</taxon>
        <taxon>Rhodobacterales</taxon>
        <taxon>Paracoccaceae</taxon>
        <taxon>Marivivens group</taxon>
        <taxon>Marivivens</taxon>
    </lineage>
</organism>
<evidence type="ECO:0000313" key="5">
    <source>
        <dbReference type="EMBL" id="OUD08087.1"/>
    </source>
</evidence>
<dbReference type="SUPFAM" id="SSF51735">
    <property type="entry name" value="NAD(P)-binding Rossmann-fold domains"/>
    <property type="match status" value="1"/>
</dbReference>
<dbReference type="EMBL" id="MSPP01000009">
    <property type="protein sequence ID" value="OUD08087.1"/>
    <property type="molecule type" value="Genomic_DNA"/>
</dbReference>
<dbReference type="SUPFAM" id="SSF55347">
    <property type="entry name" value="Glyceraldehyde-3-phosphate dehydrogenase-like, C-terminal domain"/>
    <property type="match status" value="1"/>
</dbReference>
<accession>A0A251WUH5</accession>
<dbReference type="Gene3D" id="3.30.360.10">
    <property type="entry name" value="Dihydrodipicolinate Reductase, domain 2"/>
    <property type="match status" value="1"/>
</dbReference>
<dbReference type="PANTHER" id="PTHR42840">
    <property type="entry name" value="NAD(P)-BINDING ROSSMANN-FOLD SUPERFAMILY PROTEIN-RELATED"/>
    <property type="match status" value="1"/>
</dbReference>
<dbReference type="NCBIfam" id="TIGR04380">
    <property type="entry name" value="myo_inos_iolG"/>
    <property type="match status" value="1"/>
</dbReference>
<dbReference type="InterPro" id="IPR055170">
    <property type="entry name" value="GFO_IDH_MocA-like_dom"/>
</dbReference>
<comment type="similarity">
    <text evidence="1">Belongs to the Gfo/Idh/MocA family.</text>
</comment>
<keyword evidence="2" id="KW-0560">Oxidoreductase</keyword>
<protein>
    <submittedName>
        <fullName evidence="5">Inositol 2-dehydrogenase</fullName>
    </submittedName>
</protein>
<feature type="domain" description="GFO/IDH/MocA-like oxidoreductase" evidence="4">
    <location>
        <begin position="127"/>
        <end position="247"/>
    </location>
</feature>
<comment type="caution">
    <text evidence="5">The sequence shown here is derived from an EMBL/GenBank/DDBJ whole genome shotgun (WGS) entry which is preliminary data.</text>
</comment>
<evidence type="ECO:0000259" key="4">
    <source>
        <dbReference type="Pfam" id="PF22725"/>
    </source>
</evidence>
<gene>
    <name evidence="5" type="ORF">BVC71_15265</name>
</gene>
<dbReference type="Pfam" id="PF01408">
    <property type="entry name" value="GFO_IDH_MocA"/>
    <property type="match status" value="1"/>
</dbReference>
<reference evidence="5 6" key="1">
    <citation type="submission" date="2016-12" db="EMBL/GenBank/DDBJ databases">
        <title>The draft genome sequence of HSLHS2.</title>
        <authorList>
            <person name="Hu D."/>
            <person name="Wang L."/>
            <person name="Shao Z."/>
        </authorList>
    </citation>
    <scope>NUCLEOTIDE SEQUENCE [LARGE SCALE GENOMIC DNA]</scope>
    <source>
        <strain evidence="5">MCCC 1A06712</strain>
    </source>
</reference>
<feature type="domain" description="Gfo/Idh/MocA-like oxidoreductase N-terminal" evidence="3">
    <location>
        <begin position="2"/>
        <end position="119"/>
    </location>
</feature>
<evidence type="ECO:0000313" key="6">
    <source>
        <dbReference type="Proteomes" id="UP000194664"/>
    </source>
</evidence>
<dbReference type="RefSeq" id="WP_086452561.1">
    <property type="nucleotide sequence ID" value="NZ_MSPP01000009.1"/>
</dbReference>
<dbReference type="InterPro" id="IPR036291">
    <property type="entry name" value="NAD(P)-bd_dom_sf"/>
</dbReference>
<proteinExistence type="inferred from homology"/>
<dbReference type="PANTHER" id="PTHR42840:SF3">
    <property type="entry name" value="BINDING ROSSMANN FOLD OXIDOREDUCTASE, PUTATIVE (AFU_ORTHOLOGUE AFUA_2G10240)-RELATED"/>
    <property type="match status" value="1"/>
</dbReference>
<evidence type="ECO:0000259" key="3">
    <source>
        <dbReference type="Pfam" id="PF01408"/>
    </source>
</evidence>
<keyword evidence="6" id="KW-1185">Reference proteome</keyword>